<sequence>MQPILVPVILCGGAGTRLWPESRVTHPKPFIPLPDGESLIQKTFRRASQLPGVSEVLTVTTDDLLFKTEDAYATTDDAVACNHGYILEPFGRNTAASFAAAALDVASRYGPDAHILILAADHLITDESTFARAVEQATNLAAQQKLTVFGIVPEHPETGYGYIQAAAGPGDQLSVQQFVEKPDAATAQAYVDSGNYYWNSGMFCSRADLALAELKAHAPELLQSVSRALESGIQSQGKGHCSTRLCPEAFAQVPDISIDYALMEKTACLAGVKADIGWSDIGSWEAMGQLTPADDRGNRFDGEVLSTGASNNYVRSHDRLTALVGVEDLLVIDTADALLIAHKSQAQGVKDIVAQLKRSGHGARLQHRTVHRPWGSHTVLEEHERFKVRRIVIKPGTSLTLQMHHHRSEHWVVLQGMARITNEDQITLLGVNESTFIPAGHKHKLENPGVIDLIMVEVQSGDYLGEDDITRYE</sequence>
<accession>A0A9X2KUH2</accession>
<dbReference type="Pfam" id="PF22640">
    <property type="entry name" value="ManC_GMP_beta-helix"/>
    <property type="match status" value="1"/>
</dbReference>
<evidence type="ECO:0000313" key="14">
    <source>
        <dbReference type="Proteomes" id="UP001139319"/>
    </source>
</evidence>
<dbReference type="Pfam" id="PF01050">
    <property type="entry name" value="MannoseP_isomer"/>
    <property type="match status" value="1"/>
</dbReference>
<dbReference type="Pfam" id="PF00483">
    <property type="entry name" value="NTP_transferase"/>
    <property type="match status" value="1"/>
</dbReference>
<dbReference type="FunFam" id="3.90.550.10:FF:000046">
    <property type="entry name" value="Mannose-1-phosphate guanylyltransferase (GDP)"/>
    <property type="match status" value="1"/>
</dbReference>
<dbReference type="SUPFAM" id="SSF53448">
    <property type="entry name" value="Nucleotide-diphospho-sugar transferases"/>
    <property type="match status" value="1"/>
</dbReference>
<dbReference type="GO" id="GO:0000271">
    <property type="term" value="P:polysaccharide biosynthetic process"/>
    <property type="evidence" value="ECO:0007669"/>
    <property type="project" value="InterPro"/>
</dbReference>
<dbReference type="InterPro" id="IPR051161">
    <property type="entry name" value="Mannose-6P_isomerase_type2"/>
</dbReference>
<reference evidence="13" key="1">
    <citation type="submission" date="2022-05" db="EMBL/GenBank/DDBJ databases">
        <authorList>
            <person name="Sun H.-N."/>
        </authorList>
    </citation>
    <scope>NUCLEOTIDE SEQUENCE</scope>
    <source>
        <strain evidence="13">HB14</strain>
    </source>
</reference>
<dbReference type="GO" id="GO:0005525">
    <property type="term" value="F:GTP binding"/>
    <property type="evidence" value="ECO:0007669"/>
    <property type="project" value="UniProtKB-KW"/>
</dbReference>
<dbReference type="RefSeq" id="WP_253968590.1">
    <property type="nucleotide sequence ID" value="NZ_JAMFTH010000004.1"/>
</dbReference>
<dbReference type="GO" id="GO:0004475">
    <property type="term" value="F:mannose-1-phosphate guanylyltransferase (GTP) activity"/>
    <property type="evidence" value="ECO:0007669"/>
    <property type="project" value="UniProtKB-EC"/>
</dbReference>
<keyword evidence="4 13" id="KW-0808">Transferase</keyword>
<dbReference type="InterPro" id="IPR005835">
    <property type="entry name" value="NTP_transferase_dom"/>
</dbReference>
<comment type="caution">
    <text evidence="13">The sequence shown here is derived from an EMBL/GenBank/DDBJ whole genome shotgun (WGS) entry which is preliminary data.</text>
</comment>
<evidence type="ECO:0000256" key="1">
    <source>
        <dbReference type="ARBA" id="ARBA00004823"/>
    </source>
</evidence>
<evidence type="ECO:0000256" key="9">
    <source>
        <dbReference type="RuleBase" id="RU004190"/>
    </source>
</evidence>
<evidence type="ECO:0000313" key="13">
    <source>
        <dbReference type="EMBL" id="MCP8900299.1"/>
    </source>
</evidence>
<dbReference type="FunFam" id="2.60.120.10:FF:000032">
    <property type="entry name" value="Mannose-1-phosphate guanylyltransferase/mannose-6-phosphate isomerase"/>
    <property type="match status" value="1"/>
</dbReference>
<dbReference type="AlphaFoldDB" id="A0A9X2KUH2"/>
<protein>
    <recommendedName>
        <fullName evidence="3">mannose-1-phosphate guanylyltransferase</fullName>
        <ecNumber evidence="3">2.7.7.13</ecNumber>
    </recommendedName>
</protein>
<dbReference type="InterPro" id="IPR054566">
    <property type="entry name" value="ManC/GMP-like_b-helix"/>
</dbReference>
<keyword evidence="13" id="KW-0413">Isomerase</keyword>
<evidence type="ECO:0000256" key="2">
    <source>
        <dbReference type="ARBA" id="ARBA00006115"/>
    </source>
</evidence>
<feature type="domain" description="Mannose-6-phosphate isomerase type II C-terminal" evidence="11">
    <location>
        <begin position="365"/>
        <end position="473"/>
    </location>
</feature>
<evidence type="ECO:0000256" key="5">
    <source>
        <dbReference type="ARBA" id="ARBA00022695"/>
    </source>
</evidence>
<dbReference type="PANTHER" id="PTHR46390:SF1">
    <property type="entry name" value="MANNOSE-1-PHOSPHATE GUANYLYLTRANSFERASE"/>
    <property type="match status" value="1"/>
</dbReference>
<dbReference type="InterPro" id="IPR006375">
    <property type="entry name" value="Man1P_GuaTrfase/Man6P_Isoase"/>
</dbReference>
<dbReference type="Gene3D" id="2.60.120.10">
    <property type="entry name" value="Jelly Rolls"/>
    <property type="match status" value="1"/>
</dbReference>
<gene>
    <name evidence="13" type="ORF">M6D89_13415</name>
</gene>
<organism evidence="13 14">
    <name type="scientific">Gilvimarinus xylanilyticus</name>
    <dbReference type="NCBI Taxonomy" id="2944139"/>
    <lineage>
        <taxon>Bacteria</taxon>
        <taxon>Pseudomonadati</taxon>
        <taxon>Pseudomonadota</taxon>
        <taxon>Gammaproteobacteria</taxon>
        <taxon>Cellvibrionales</taxon>
        <taxon>Cellvibrionaceae</taxon>
        <taxon>Gilvimarinus</taxon>
    </lineage>
</organism>
<dbReference type="Gene3D" id="3.90.550.10">
    <property type="entry name" value="Spore Coat Polysaccharide Biosynthesis Protein SpsA, Chain A"/>
    <property type="match status" value="1"/>
</dbReference>
<evidence type="ECO:0000256" key="6">
    <source>
        <dbReference type="ARBA" id="ARBA00022741"/>
    </source>
</evidence>
<dbReference type="InterPro" id="IPR001538">
    <property type="entry name" value="Man6P_isomerase-2_C"/>
</dbReference>
<dbReference type="InterPro" id="IPR029044">
    <property type="entry name" value="Nucleotide-diphossugar_trans"/>
</dbReference>
<evidence type="ECO:0000256" key="4">
    <source>
        <dbReference type="ARBA" id="ARBA00022679"/>
    </source>
</evidence>
<dbReference type="SUPFAM" id="SSF51182">
    <property type="entry name" value="RmlC-like cupins"/>
    <property type="match status" value="1"/>
</dbReference>
<evidence type="ECO:0000256" key="8">
    <source>
        <dbReference type="ARBA" id="ARBA00047343"/>
    </source>
</evidence>
<evidence type="ECO:0000259" key="11">
    <source>
        <dbReference type="Pfam" id="PF01050"/>
    </source>
</evidence>
<evidence type="ECO:0000256" key="3">
    <source>
        <dbReference type="ARBA" id="ARBA00012387"/>
    </source>
</evidence>
<comment type="similarity">
    <text evidence="2 9">Belongs to the mannose-6-phosphate isomerase type 2 family.</text>
</comment>
<proteinExistence type="inferred from homology"/>
<dbReference type="NCBIfam" id="TIGR01479">
    <property type="entry name" value="GMP_PMI"/>
    <property type="match status" value="1"/>
</dbReference>
<dbReference type="GO" id="GO:0009298">
    <property type="term" value="P:GDP-mannose biosynthetic process"/>
    <property type="evidence" value="ECO:0007669"/>
    <property type="project" value="TreeGrafter"/>
</dbReference>
<name>A0A9X2KUH2_9GAMM</name>
<dbReference type="Proteomes" id="UP001139319">
    <property type="component" value="Unassembled WGS sequence"/>
</dbReference>
<dbReference type="GO" id="GO:0016853">
    <property type="term" value="F:isomerase activity"/>
    <property type="evidence" value="ECO:0007669"/>
    <property type="project" value="UniProtKB-KW"/>
</dbReference>
<dbReference type="CDD" id="cd02509">
    <property type="entry name" value="GDP-M1P_Guanylyltransferase"/>
    <property type="match status" value="1"/>
</dbReference>
<evidence type="ECO:0000259" key="12">
    <source>
        <dbReference type="Pfam" id="PF22640"/>
    </source>
</evidence>
<keyword evidence="7" id="KW-0342">GTP-binding</keyword>
<feature type="domain" description="MannoseP isomerase/GMP-like beta-helix" evidence="12">
    <location>
        <begin position="303"/>
        <end position="356"/>
    </location>
</feature>
<feature type="domain" description="Nucleotidyl transferase" evidence="10">
    <location>
        <begin position="7"/>
        <end position="290"/>
    </location>
</feature>
<dbReference type="InterPro" id="IPR011051">
    <property type="entry name" value="RmlC_Cupin_sf"/>
</dbReference>
<keyword evidence="5 13" id="KW-0548">Nucleotidyltransferase</keyword>
<dbReference type="EMBL" id="JAMFTH010000004">
    <property type="protein sequence ID" value="MCP8900299.1"/>
    <property type="molecule type" value="Genomic_DNA"/>
</dbReference>
<keyword evidence="6" id="KW-0547">Nucleotide-binding</keyword>
<comment type="pathway">
    <text evidence="1">Nucleotide-sugar biosynthesis; GDP-alpha-D-mannose biosynthesis; GDP-alpha-D-mannose from alpha-D-mannose 1-phosphate (GTP route): step 1/1.</text>
</comment>
<evidence type="ECO:0000256" key="7">
    <source>
        <dbReference type="ARBA" id="ARBA00023134"/>
    </source>
</evidence>
<dbReference type="CDD" id="cd02213">
    <property type="entry name" value="cupin_PMI_typeII_C"/>
    <property type="match status" value="1"/>
</dbReference>
<keyword evidence="14" id="KW-1185">Reference proteome</keyword>
<dbReference type="InterPro" id="IPR014710">
    <property type="entry name" value="RmlC-like_jellyroll"/>
</dbReference>
<reference evidence="13" key="2">
    <citation type="submission" date="2023-01" db="EMBL/GenBank/DDBJ databases">
        <title>Gilvimarinus xylanilyticus HB14 isolated from Caulerpa lentillifera aquaculture base in Hainan, China.</title>
        <authorList>
            <person name="Zhang Y.-J."/>
        </authorList>
    </citation>
    <scope>NUCLEOTIDE SEQUENCE</scope>
    <source>
        <strain evidence="13">HB14</strain>
    </source>
</reference>
<comment type="catalytic activity">
    <reaction evidence="8">
        <text>alpha-D-mannose 1-phosphate + GTP + H(+) = GDP-alpha-D-mannose + diphosphate</text>
        <dbReference type="Rhea" id="RHEA:15229"/>
        <dbReference type="ChEBI" id="CHEBI:15378"/>
        <dbReference type="ChEBI" id="CHEBI:33019"/>
        <dbReference type="ChEBI" id="CHEBI:37565"/>
        <dbReference type="ChEBI" id="CHEBI:57527"/>
        <dbReference type="ChEBI" id="CHEBI:58409"/>
        <dbReference type="EC" id="2.7.7.13"/>
    </reaction>
</comment>
<dbReference type="EC" id="2.7.7.13" evidence="3"/>
<evidence type="ECO:0000259" key="10">
    <source>
        <dbReference type="Pfam" id="PF00483"/>
    </source>
</evidence>
<dbReference type="PANTHER" id="PTHR46390">
    <property type="entry name" value="MANNOSE-1-PHOSPHATE GUANYLYLTRANSFERASE"/>
    <property type="match status" value="1"/>
</dbReference>
<dbReference type="InterPro" id="IPR049577">
    <property type="entry name" value="GMPP_N"/>
</dbReference>